<proteinExistence type="inferred from homology"/>
<dbReference type="PRINTS" id="PR00080">
    <property type="entry name" value="SDRFAMILY"/>
</dbReference>
<dbReference type="PIRSF" id="PIRSF000126">
    <property type="entry name" value="11-beta-HSD1"/>
    <property type="match status" value="1"/>
</dbReference>
<keyword evidence="2" id="KW-0560">Oxidoreductase</keyword>
<dbReference type="EMBL" id="FNFU01000023">
    <property type="protein sequence ID" value="SDL03626.1"/>
    <property type="molecule type" value="Genomic_DNA"/>
</dbReference>
<dbReference type="AlphaFoldDB" id="A0A1G9GSF4"/>
<evidence type="ECO:0000313" key="5">
    <source>
        <dbReference type="Proteomes" id="UP000198701"/>
    </source>
</evidence>
<dbReference type="Gene3D" id="3.40.50.720">
    <property type="entry name" value="NAD(P)-binding Rossmann-like Domain"/>
    <property type="match status" value="1"/>
</dbReference>
<dbReference type="InterPro" id="IPR002347">
    <property type="entry name" value="SDR_fam"/>
</dbReference>
<evidence type="ECO:0000256" key="2">
    <source>
        <dbReference type="ARBA" id="ARBA00023002"/>
    </source>
</evidence>
<evidence type="ECO:0000313" key="4">
    <source>
        <dbReference type="EMBL" id="SDL03626.1"/>
    </source>
</evidence>
<dbReference type="Proteomes" id="UP000198701">
    <property type="component" value="Unassembled WGS sequence"/>
</dbReference>
<organism evidence="4 5">
    <name type="scientific">Cryobacterium psychrotolerans</name>
    <dbReference type="NCBI Taxonomy" id="386301"/>
    <lineage>
        <taxon>Bacteria</taxon>
        <taxon>Bacillati</taxon>
        <taxon>Actinomycetota</taxon>
        <taxon>Actinomycetes</taxon>
        <taxon>Micrococcales</taxon>
        <taxon>Microbacteriaceae</taxon>
        <taxon>Cryobacterium</taxon>
    </lineage>
</organism>
<gene>
    <name evidence="4" type="ORF">SAMN05216282_12348</name>
</gene>
<evidence type="ECO:0008006" key="6">
    <source>
        <dbReference type="Google" id="ProtNLM"/>
    </source>
</evidence>
<reference evidence="4 5" key="1">
    <citation type="submission" date="2016-10" db="EMBL/GenBank/DDBJ databases">
        <authorList>
            <person name="de Groot N.N."/>
        </authorList>
    </citation>
    <scope>NUCLEOTIDE SEQUENCE [LARGE SCALE GENOMIC DNA]</scope>
    <source>
        <strain evidence="4 5">CGMCC 1.5382</strain>
    </source>
</reference>
<dbReference type="SUPFAM" id="SSF51735">
    <property type="entry name" value="NAD(P)-binding Rossmann-fold domains"/>
    <property type="match status" value="1"/>
</dbReference>
<dbReference type="PANTHER" id="PTHR44196:SF2">
    <property type="entry name" value="SHORT-CHAIN DEHYDROGENASE-RELATED"/>
    <property type="match status" value="1"/>
</dbReference>
<evidence type="ECO:0000256" key="1">
    <source>
        <dbReference type="ARBA" id="ARBA00006484"/>
    </source>
</evidence>
<dbReference type="Pfam" id="PF00106">
    <property type="entry name" value="adh_short"/>
    <property type="match status" value="1"/>
</dbReference>
<accession>A0A1G9GSF4</accession>
<dbReference type="GO" id="GO:0016491">
    <property type="term" value="F:oxidoreductase activity"/>
    <property type="evidence" value="ECO:0007669"/>
    <property type="project" value="UniProtKB-KW"/>
</dbReference>
<dbReference type="RefSeq" id="WP_241982944.1">
    <property type="nucleotide sequence ID" value="NZ_FNFU01000023.1"/>
</dbReference>
<dbReference type="GO" id="GO:0016020">
    <property type="term" value="C:membrane"/>
    <property type="evidence" value="ECO:0007669"/>
    <property type="project" value="TreeGrafter"/>
</dbReference>
<dbReference type="InterPro" id="IPR036291">
    <property type="entry name" value="NAD(P)-bd_dom_sf"/>
</dbReference>
<comment type="similarity">
    <text evidence="1 3">Belongs to the short-chain dehydrogenases/reductases (SDR) family.</text>
</comment>
<sequence>MARSYFNPMGTTALITGASSGLGIGFAHRLAERGADLVLVARRQDRLEALAVELAEKYGTASTVIPLDLTGPDAVAELVTDLRTRSVTVGTLVNNAGFATFGPFAVSDAGLQREQVALNVQVLTELTRAFLPDLLQTAGEHPHGAALVNLASTAAFQPVPRMAVYGATKAYVLSFTEALWYETHASGLKVTALCPGPVATEFSRVAGVAARRRPQSVDQVMRTVFADLDRGTPPPHRVSGARNAALAWLSRALPRGAVVKATGRLTARRRTA</sequence>
<name>A0A1G9GSF4_9MICO</name>
<dbReference type="PANTHER" id="PTHR44196">
    <property type="entry name" value="DEHYDROGENASE/REDUCTASE SDR FAMILY MEMBER 7B"/>
    <property type="match status" value="1"/>
</dbReference>
<dbReference type="PRINTS" id="PR00081">
    <property type="entry name" value="GDHRDH"/>
</dbReference>
<evidence type="ECO:0000256" key="3">
    <source>
        <dbReference type="RuleBase" id="RU000363"/>
    </source>
</evidence>
<keyword evidence="5" id="KW-1185">Reference proteome</keyword>
<dbReference type="STRING" id="386301.SAMN05216282_12348"/>
<protein>
    <recommendedName>
        <fullName evidence="6">SDR family oxidoreductase</fullName>
    </recommendedName>
</protein>